<protein>
    <submittedName>
        <fullName evidence="1">Uncharacterized protein</fullName>
    </submittedName>
</protein>
<evidence type="ECO:0000313" key="1">
    <source>
        <dbReference type="EMBL" id="MBW83981.1"/>
    </source>
</evidence>
<dbReference type="AlphaFoldDB" id="A0A2P2IRX6"/>
<accession>A0A2P2IRX6</accession>
<proteinExistence type="predicted"/>
<name>A0A2P2IRX6_RHIMU</name>
<sequence length="78" mass="8620">MCVNGCLYVSSGVGTRIFGVREANSGRRIQIYNVRYLGPTIWVEMQCGLASFCLSCLKIERPMFVDETIEAGATRPAI</sequence>
<organism evidence="1">
    <name type="scientific">Rhizophora mucronata</name>
    <name type="common">Asiatic mangrove</name>
    <dbReference type="NCBI Taxonomy" id="61149"/>
    <lineage>
        <taxon>Eukaryota</taxon>
        <taxon>Viridiplantae</taxon>
        <taxon>Streptophyta</taxon>
        <taxon>Embryophyta</taxon>
        <taxon>Tracheophyta</taxon>
        <taxon>Spermatophyta</taxon>
        <taxon>Magnoliopsida</taxon>
        <taxon>eudicotyledons</taxon>
        <taxon>Gunneridae</taxon>
        <taxon>Pentapetalae</taxon>
        <taxon>rosids</taxon>
        <taxon>fabids</taxon>
        <taxon>Malpighiales</taxon>
        <taxon>Rhizophoraceae</taxon>
        <taxon>Rhizophora</taxon>
    </lineage>
</organism>
<dbReference type="EMBL" id="GGEC01003498">
    <property type="protein sequence ID" value="MBW83981.1"/>
    <property type="molecule type" value="Transcribed_RNA"/>
</dbReference>
<reference evidence="1" key="1">
    <citation type="submission" date="2018-02" db="EMBL/GenBank/DDBJ databases">
        <title>Rhizophora mucronata_Transcriptome.</title>
        <authorList>
            <person name="Meera S.P."/>
            <person name="Sreeshan A."/>
            <person name="Augustine A."/>
        </authorList>
    </citation>
    <scope>NUCLEOTIDE SEQUENCE</scope>
    <source>
        <tissue evidence="1">Leaf</tissue>
    </source>
</reference>